<reference evidence="2" key="1">
    <citation type="submission" date="2020-04" db="EMBL/GenBank/DDBJ databases">
        <authorList>
            <person name="Zhang T."/>
        </authorList>
    </citation>
    <scope>NUCLEOTIDE SEQUENCE</scope>
    <source>
        <strain evidence="2">HKST-UBA01</strain>
    </source>
</reference>
<protein>
    <submittedName>
        <fullName evidence="2">Uncharacterized protein</fullName>
    </submittedName>
</protein>
<evidence type="ECO:0000256" key="1">
    <source>
        <dbReference type="SAM" id="MobiDB-lite"/>
    </source>
</evidence>
<dbReference type="Proteomes" id="UP000697710">
    <property type="component" value="Unassembled WGS sequence"/>
</dbReference>
<comment type="caution">
    <text evidence="2">The sequence shown here is derived from an EMBL/GenBank/DDBJ whole genome shotgun (WGS) entry which is preliminary data.</text>
</comment>
<sequence length="83" mass="9007">MRDQTNPQSKTLTAGEVCRRLTILAEWVENVRQTACGLPPDHQETLLDPFMVAVMKAMEETSLSGSTNPPWRGGACPPPAGDV</sequence>
<dbReference type="EMBL" id="JAGQHR010000350">
    <property type="protein sequence ID" value="MCA9728316.1"/>
    <property type="molecule type" value="Genomic_DNA"/>
</dbReference>
<evidence type="ECO:0000313" key="3">
    <source>
        <dbReference type="Proteomes" id="UP000697710"/>
    </source>
</evidence>
<organism evidence="2 3">
    <name type="scientific">Eiseniibacteriota bacterium</name>
    <dbReference type="NCBI Taxonomy" id="2212470"/>
    <lineage>
        <taxon>Bacteria</taxon>
        <taxon>Candidatus Eiseniibacteriota</taxon>
    </lineage>
</organism>
<name>A0A956M1V4_UNCEI</name>
<accession>A0A956M1V4</accession>
<gene>
    <name evidence="2" type="ORF">KC729_11575</name>
</gene>
<feature type="region of interest" description="Disordered" evidence="1">
    <location>
        <begin position="61"/>
        <end position="83"/>
    </location>
</feature>
<reference evidence="2" key="2">
    <citation type="journal article" date="2021" name="Microbiome">
        <title>Successional dynamics and alternative stable states in a saline activated sludge microbial community over 9 years.</title>
        <authorList>
            <person name="Wang Y."/>
            <person name="Ye J."/>
            <person name="Ju F."/>
            <person name="Liu L."/>
            <person name="Boyd J.A."/>
            <person name="Deng Y."/>
            <person name="Parks D.H."/>
            <person name="Jiang X."/>
            <person name="Yin X."/>
            <person name="Woodcroft B.J."/>
            <person name="Tyson G.W."/>
            <person name="Hugenholtz P."/>
            <person name="Polz M.F."/>
            <person name="Zhang T."/>
        </authorList>
    </citation>
    <scope>NUCLEOTIDE SEQUENCE</scope>
    <source>
        <strain evidence="2">HKST-UBA01</strain>
    </source>
</reference>
<dbReference type="AlphaFoldDB" id="A0A956M1V4"/>
<proteinExistence type="predicted"/>
<evidence type="ECO:0000313" key="2">
    <source>
        <dbReference type="EMBL" id="MCA9728316.1"/>
    </source>
</evidence>